<dbReference type="SMART" id="SM00382">
    <property type="entry name" value="AAA"/>
    <property type="match status" value="1"/>
</dbReference>
<evidence type="ECO:0000313" key="4">
    <source>
        <dbReference type="Proteomes" id="UP001589733"/>
    </source>
</evidence>
<comment type="caution">
    <text evidence="3">The sequence shown here is derived from an EMBL/GenBank/DDBJ whole genome shotgun (WGS) entry which is preliminary data.</text>
</comment>
<dbReference type="RefSeq" id="WP_380011772.1">
    <property type="nucleotide sequence ID" value="NZ_JBHLYR010000045.1"/>
</dbReference>
<name>A0ABV6B0J9_9DEIO</name>
<dbReference type="PANTHER" id="PTHR37291:SF1">
    <property type="entry name" value="TYPE IV METHYL-DIRECTED RESTRICTION ENZYME ECOKMCRB SUBUNIT"/>
    <property type="match status" value="1"/>
</dbReference>
<dbReference type="InterPro" id="IPR003593">
    <property type="entry name" value="AAA+_ATPase"/>
</dbReference>
<dbReference type="PANTHER" id="PTHR37291">
    <property type="entry name" value="5-METHYLCYTOSINE-SPECIFIC RESTRICTION ENZYME B"/>
    <property type="match status" value="1"/>
</dbReference>
<accession>A0ABV6B0J9</accession>
<proteinExistence type="predicted"/>
<evidence type="ECO:0000256" key="1">
    <source>
        <dbReference type="SAM" id="MobiDB-lite"/>
    </source>
</evidence>
<dbReference type="Gene3D" id="3.40.50.300">
    <property type="entry name" value="P-loop containing nucleotide triphosphate hydrolases"/>
    <property type="match status" value="1"/>
</dbReference>
<dbReference type="SUPFAM" id="SSF52540">
    <property type="entry name" value="P-loop containing nucleoside triphosphate hydrolases"/>
    <property type="match status" value="1"/>
</dbReference>
<evidence type="ECO:0000313" key="3">
    <source>
        <dbReference type="EMBL" id="MFB9993272.1"/>
    </source>
</evidence>
<dbReference type="EMBL" id="JBHLYR010000045">
    <property type="protein sequence ID" value="MFB9993272.1"/>
    <property type="molecule type" value="Genomic_DNA"/>
</dbReference>
<feature type="domain" description="AAA+ ATPase" evidence="2">
    <location>
        <begin position="376"/>
        <end position="541"/>
    </location>
</feature>
<dbReference type="InterPro" id="IPR052934">
    <property type="entry name" value="Methyl-DNA_Rec/Restrict_Enz"/>
</dbReference>
<gene>
    <name evidence="3" type="ORF">ACFFLM_14965</name>
</gene>
<dbReference type="Pfam" id="PF07728">
    <property type="entry name" value="AAA_5"/>
    <property type="match status" value="1"/>
</dbReference>
<dbReference type="InterPro" id="IPR011704">
    <property type="entry name" value="ATPase_dyneun-rel_AAA"/>
</dbReference>
<protein>
    <submittedName>
        <fullName evidence="3">AAA family ATPase</fullName>
    </submittedName>
</protein>
<reference evidence="3 4" key="1">
    <citation type="submission" date="2024-09" db="EMBL/GenBank/DDBJ databases">
        <authorList>
            <person name="Sun Q."/>
            <person name="Mori K."/>
        </authorList>
    </citation>
    <scope>NUCLEOTIDE SEQUENCE [LARGE SCALE GENOMIC DNA]</scope>
    <source>
        <strain evidence="3 4">JCM 13503</strain>
    </source>
</reference>
<dbReference type="Proteomes" id="UP001589733">
    <property type="component" value="Unassembled WGS sequence"/>
</dbReference>
<dbReference type="InterPro" id="IPR027417">
    <property type="entry name" value="P-loop_NTPase"/>
</dbReference>
<keyword evidence="4" id="KW-1185">Reference proteome</keyword>
<feature type="region of interest" description="Disordered" evidence="1">
    <location>
        <begin position="271"/>
        <end position="305"/>
    </location>
</feature>
<sequence>MKTSFHTVFAQFKIAFDALFHLPAEQQRTVETAALEAGWVTDSVGALLSPVLPLTVPDMSQGTQQDSAQAVDFPWADAGSRADAAALAQLQLLVCDVISESARGPDTVLRFSGHVADEHGGALTMFASVPRPLLLAAELGARQSLLGNQTRTRVLAYRAVPFAEHVLSLEALLRYLPRKRQVALIKDVQLYEHHLERRAQEYWHHCRLRAAYSEQSSSQQHRQPLGSSLSSGLFLHALSGSALPYASVEGQPPPRPNLDARNVLAGFLRPAVTPAPKAPPVQKGRTASKRPLDTPQAGVPSISPADEAAVLPTTTPEATAGPENLKSGQTDLVELEQMPSAPVQPPPTSPDLWANLRGHLVIDPEVLDTARVALSLARPLLLEGAPGTGKTLLATLLAEALCGPGNFTLVTADARWTSSDVLGGLKVAPGDSLRYLFQPGMVTRAAQRHHHSIQSSGRPHALIIDEFNRAHQDEAFGRLLTLLDPEYRGRMPLVSEIDGAPEAVYLPPDFLLIATMNDADVGRLHEIGAALTRRFVTLPLTVPREERAFLEQTRPQADPAQLNALYAFVGTGQAAEDHAAACLRAYVAVGTHFMCEALALTGAGLSLDETLKTLTYPHLPGLSRDQLTALHRTAQQLDMPHMAAQLQAAGEAAPF</sequence>
<organism evidence="3 4">
    <name type="scientific">Deinococcus oregonensis</name>
    <dbReference type="NCBI Taxonomy" id="1805970"/>
    <lineage>
        <taxon>Bacteria</taxon>
        <taxon>Thermotogati</taxon>
        <taxon>Deinococcota</taxon>
        <taxon>Deinococci</taxon>
        <taxon>Deinococcales</taxon>
        <taxon>Deinococcaceae</taxon>
        <taxon>Deinococcus</taxon>
    </lineage>
</organism>
<evidence type="ECO:0000259" key="2">
    <source>
        <dbReference type="SMART" id="SM00382"/>
    </source>
</evidence>